<organism evidence="2 3">
    <name type="scientific">Chryseobacterium gleum</name>
    <name type="common">Flavobacterium gleum</name>
    <dbReference type="NCBI Taxonomy" id="250"/>
    <lineage>
        <taxon>Bacteria</taxon>
        <taxon>Pseudomonadati</taxon>
        <taxon>Bacteroidota</taxon>
        <taxon>Flavobacteriia</taxon>
        <taxon>Flavobacteriales</taxon>
        <taxon>Weeksellaceae</taxon>
        <taxon>Chryseobacterium group</taxon>
        <taxon>Chryseobacterium</taxon>
    </lineage>
</organism>
<evidence type="ECO:0000256" key="1">
    <source>
        <dbReference type="SAM" id="Phobius"/>
    </source>
</evidence>
<evidence type="ECO:0000313" key="2">
    <source>
        <dbReference type="EMBL" id="VEE04442.1"/>
    </source>
</evidence>
<evidence type="ECO:0000313" key="3">
    <source>
        <dbReference type="Proteomes" id="UP000279227"/>
    </source>
</evidence>
<proteinExistence type="predicted"/>
<name>A0A448AVY0_CHRGE</name>
<dbReference type="RefSeq" id="WP_232529154.1">
    <property type="nucleotide sequence ID" value="NZ_LR134289.1"/>
</dbReference>
<keyword evidence="1" id="KW-0472">Membrane</keyword>
<dbReference type="Proteomes" id="UP000279227">
    <property type="component" value="Chromosome"/>
</dbReference>
<keyword evidence="1" id="KW-0812">Transmembrane</keyword>
<reference evidence="2 3" key="1">
    <citation type="submission" date="2018-12" db="EMBL/GenBank/DDBJ databases">
        <authorList>
            <consortium name="Pathogen Informatics"/>
        </authorList>
    </citation>
    <scope>NUCLEOTIDE SEQUENCE [LARGE SCALE GENOMIC DNA]</scope>
    <source>
        <strain evidence="2 3">NCTC11432</strain>
    </source>
</reference>
<dbReference type="KEGG" id="cgle:NCTC11432_00011"/>
<dbReference type="EMBL" id="LR134289">
    <property type="protein sequence ID" value="VEE04442.1"/>
    <property type="molecule type" value="Genomic_DNA"/>
</dbReference>
<feature type="transmembrane region" description="Helical" evidence="1">
    <location>
        <begin position="51"/>
        <end position="70"/>
    </location>
</feature>
<keyword evidence="1" id="KW-1133">Transmembrane helix</keyword>
<protein>
    <submittedName>
        <fullName evidence="2">Uncharacterized protein</fullName>
    </submittedName>
</protein>
<accession>A0A448AVY0</accession>
<dbReference type="AlphaFoldDB" id="A0A448AVY0"/>
<sequence>MYNKGLYSDWVPKPVQLLLIVLLLAVVMPIGGVYTGNISSLVSGTGAMTEYFMWANYATTIGMGPVCLLFSESK</sequence>
<gene>
    <name evidence="2" type="ORF">NCTC11432_00011</name>
</gene>